<comment type="caution">
    <text evidence="1">The sequence shown here is derived from an EMBL/GenBank/DDBJ whole genome shotgun (WGS) entry which is preliminary data.</text>
</comment>
<proteinExistence type="predicted"/>
<protein>
    <submittedName>
        <fullName evidence="1">Uncharacterized protein</fullName>
    </submittedName>
</protein>
<name>A0ABD0MA00_9CAEN</name>
<accession>A0ABD0MA00</accession>
<reference evidence="1 2" key="1">
    <citation type="journal article" date="2023" name="Sci. Data">
        <title>Genome assembly of the Korean intertidal mud-creeper Batillaria attramentaria.</title>
        <authorList>
            <person name="Patra A.K."/>
            <person name="Ho P.T."/>
            <person name="Jun S."/>
            <person name="Lee S.J."/>
            <person name="Kim Y."/>
            <person name="Won Y.J."/>
        </authorList>
    </citation>
    <scope>NUCLEOTIDE SEQUENCE [LARGE SCALE GENOMIC DNA]</scope>
    <source>
        <strain evidence="1">Wonlab-2016</strain>
    </source>
</reference>
<evidence type="ECO:0000313" key="1">
    <source>
        <dbReference type="EMBL" id="KAK7508318.1"/>
    </source>
</evidence>
<keyword evidence="2" id="KW-1185">Reference proteome</keyword>
<dbReference type="Proteomes" id="UP001519460">
    <property type="component" value="Unassembled WGS sequence"/>
</dbReference>
<dbReference type="EMBL" id="JACVVK020000002">
    <property type="protein sequence ID" value="KAK7508318.1"/>
    <property type="molecule type" value="Genomic_DNA"/>
</dbReference>
<organism evidence="1 2">
    <name type="scientific">Batillaria attramentaria</name>
    <dbReference type="NCBI Taxonomy" id="370345"/>
    <lineage>
        <taxon>Eukaryota</taxon>
        <taxon>Metazoa</taxon>
        <taxon>Spiralia</taxon>
        <taxon>Lophotrochozoa</taxon>
        <taxon>Mollusca</taxon>
        <taxon>Gastropoda</taxon>
        <taxon>Caenogastropoda</taxon>
        <taxon>Sorbeoconcha</taxon>
        <taxon>Cerithioidea</taxon>
        <taxon>Batillariidae</taxon>
        <taxon>Batillaria</taxon>
    </lineage>
</organism>
<evidence type="ECO:0000313" key="2">
    <source>
        <dbReference type="Proteomes" id="UP001519460"/>
    </source>
</evidence>
<sequence length="155" mass="16476">MGVAPVISASNRFTATNCVKIPPQNAQSQPHEIGVSQKMEFAAPIFPPPPVSFIVLSVSLGKGRPGEDASLWLMEGGREGGGGLQHNSTAYIRDQFARLTGKGSEFNSRRNQPLCLADCDPPGRISATGFIAVVRGKRVFHQQPAASHLLGLSGR</sequence>
<dbReference type="AlphaFoldDB" id="A0ABD0MA00"/>
<gene>
    <name evidence="1" type="ORF">BaRGS_00000557</name>
</gene>